<accession>A0ABQ2K8Z6</accession>
<feature type="transmembrane region" description="Helical" evidence="7">
    <location>
        <begin position="360"/>
        <end position="377"/>
    </location>
</feature>
<evidence type="ECO:0000256" key="5">
    <source>
        <dbReference type="ARBA" id="ARBA00022989"/>
    </source>
</evidence>
<dbReference type="InterPro" id="IPR036259">
    <property type="entry name" value="MFS_trans_sf"/>
</dbReference>
<keyword evidence="5 7" id="KW-1133">Transmembrane helix</keyword>
<comment type="caution">
    <text evidence="9">The sequence shown here is derived from an EMBL/GenBank/DDBJ whole genome shotgun (WGS) entry which is preliminary data.</text>
</comment>
<feature type="transmembrane region" description="Helical" evidence="7">
    <location>
        <begin position="272"/>
        <end position="295"/>
    </location>
</feature>
<dbReference type="SUPFAM" id="SSF103473">
    <property type="entry name" value="MFS general substrate transporter"/>
    <property type="match status" value="1"/>
</dbReference>
<dbReference type="PROSITE" id="PS50850">
    <property type="entry name" value="MFS"/>
    <property type="match status" value="1"/>
</dbReference>
<evidence type="ECO:0000256" key="7">
    <source>
        <dbReference type="SAM" id="Phobius"/>
    </source>
</evidence>
<dbReference type="Gene3D" id="1.20.1250.20">
    <property type="entry name" value="MFS general substrate transporter like domains"/>
    <property type="match status" value="1"/>
</dbReference>
<feature type="transmembrane region" description="Helical" evidence="7">
    <location>
        <begin position="481"/>
        <end position="500"/>
    </location>
</feature>
<evidence type="ECO:0000259" key="8">
    <source>
        <dbReference type="PROSITE" id="PS50850"/>
    </source>
</evidence>
<keyword evidence="4 7" id="KW-0812">Transmembrane</keyword>
<dbReference type="Pfam" id="PF07690">
    <property type="entry name" value="MFS_1"/>
    <property type="match status" value="1"/>
</dbReference>
<evidence type="ECO:0000256" key="6">
    <source>
        <dbReference type="ARBA" id="ARBA00023136"/>
    </source>
</evidence>
<dbReference type="EMBL" id="BMNE01000001">
    <property type="protein sequence ID" value="GGN68443.1"/>
    <property type="molecule type" value="Genomic_DNA"/>
</dbReference>
<feature type="transmembrane region" description="Helical" evidence="7">
    <location>
        <begin position="335"/>
        <end position="354"/>
    </location>
</feature>
<dbReference type="PANTHER" id="PTHR42718:SF49">
    <property type="entry name" value="EXPORT PROTEIN"/>
    <property type="match status" value="1"/>
</dbReference>
<sequence>MVIRKAGAAGVGVHRWWTLATVCAATFMLMLDLTVVNVAMPAIQVDLDATFGDMQWVIDAYALGLAAFLLSAGSLADRVGRRKLFALGLVVFTLASVACGLATEPSLLIVARGVQGIGASILYAVGPALIAAEFHGRERGSAFGIFGAIAGVAVAAGPLIGGALTELDWRWVFYINLPVGLLALLIVLTMVPESAGRGDRPTDYAGLALLSAGLFTLVFAIIRAPIVGWISPTTGVALAASVALLIGFVVVQSRISYPMLDLALLRNRTFDALSAATFTINFAVLPVILFGVLWMQGVLGLSAIETGIRFLPLTVMLLLAATVGGVLSARVPTNLLIGAALVLTGAGFLLLLGVDANDSWTAALVPFLVAGLGMGLFNPPRANASVALVSADDSGMGSGANETFQQVGAALGIAVLGAVAHASINTALSEDLGLSDTALETASDAVAAGAIGPFVATVPPDRADAVGAAAAEAFLGAFADVAMIGGIACVVVGAAAFVLIRRRDFVLDPTAPDLESRPSQEAQETPVP</sequence>
<feature type="transmembrane region" description="Helical" evidence="7">
    <location>
        <begin position="229"/>
        <end position="251"/>
    </location>
</feature>
<feature type="transmembrane region" description="Helical" evidence="7">
    <location>
        <begin position="60"/>
        <end position="77"/>
    </location>
</feature>
<dbReference type="NCBIfam" id="TIGR00711">
    <property type="entry name" value="efflux_EmrB"/>
    <property type="match status" value="1"/>
</dbReference>
<dbReference type="InterPro" id="IPR011701">
    <property type="entry name" value="MFS"/>
</dbReference>
<dbReference type="Proteomes" id="UP000658127">
    <property type="component" value="Unassembled WGS sequence"/>
</dbReference>
<evidence type="ECO:0000256" key="1">
    <source>
        <dbReference type="ARBA" id="ARBA00004651"/>
    </source>
</evidence>
<name>A0ABQ2K8Z6_9NOCA</name>
<feature type="transmembrane region" description="Helical" evidence="7">
    <location>
        <begin position="84"/>
        <end position="103"/>
    </location>
</feature>
<comment type="subcellular location">
    <subcellularLocation>
        <location evidence="1">Cell membrane</location>
        <topology evidence="1">Multi-pass membrane protein</topology>
    </subcellularLocation>
</comment>
<feature type="transmembrane region" description="Helical" evidence="7">
    <location>
        <begin position="307"/>
        <end position="328"/>
    </location>
</feature>
<feature type="transmembrane region" description="Helical" evidence="7">
    <location>
        <begin position="204"/>
        <end position="223"/>
    </location>
</feature>
<dbReference type="InterPro" id="IPR020846">
    <property type="entry name" value="MFS_dom"/>
</dbReference>
<feature type="transmembrane region" description="Helical" evidence="7">
    <location>
        <begin position="109"/>
        <end position="130"/>
    </location>
</feature>
<dbReference type="InterPro" id="IPR004638">
    <property type="entry name" value="EmrB-like"/>
</dbReference>
<keyword evidence="3" id="KW-1003">Cell membrane</keyword>
<dbReference type="CDD" id="cd17321">
    <property type="entry name" value="MFS_MMR_MDR_like"/>
    <property type="match status" value="1"/>
</dbReference>
<feature type="transmembrane region" description="Helical" evidence="7">
    <location>
        <begin position="407"/>
        <end position="424"/>
    </location>
</feature>
<dbReference type="PANTHER" id="PTHR42718">
    <property type="entry name" value="MAJOR FACILITATOR SUPERFAMILY MULTIDRUG TRANSPORTER MFSC"/>
    <property type="match status" value="1"/>
</dbReference>
<keyword evidence="2" id="KW-0813">Transport</keyword>
<feature type="transmembrane region" description="Helical" evidence="7">
    <location>
        <begin position="171"/>
        <end position="192"/>
    </location>
</feature>
<feature type="transmembrane region" description="Helical" evidence="7">
    <location>
        <begin position="142"/>
        <end position="165"/>
    </location>
</feature>
<dbReference type="Gene3D" id="1.20.1720.10">
    <property type="entry name" value="Multidrug resistance protein D"/>
    <property type="match status" value="1"/>
</dbReference>
<evidence type="ECO:0000256" key="2">
    <source>
        <dbReference type="ARBA" id="ARBA00022448"/>
    </source>
</evidence>
<evidence type="ECO:0000256" key="3">
    <source>
        <dbReference type="ARBA" id="ARBA00022475"/>
    </source>
</evidence>
<feature type="domain" description="Major facilitator superfamily (MFS) profile" evidence="8">
    <location>
        <begin position="18"/>
        <end position="504"/>
    </location>
</feature>
<evidence type="ECO:0000256" key="4">
    <source>
        <dbReference type="ARBA" id="ARBA00022692"/>
    </source>
</evidence>
<gene>
    <name evidence="9" type="ORF">GCM10011610_05640</name>
</gene>
<feature type="transmembrane region" description="Helical" evidence="7">
    <location>
        <begin position="16"/>
        <end position="40"/>
    </location>
</feature>
<reference evidence="10" key="1">
    <citation type="journal article" date="2019" name="Int. J. Syst. Evol. Microbiol.">
        <title>The Global Catalogue of Microorganisms (GCM) 10K type strain sequencing project: providing services to taxonomists for standard genome sequencing and annotation.</title>
        <authorList>
            <consortium name="The Broad Institute Genomics Platform"/>
            <consortium name="The Broad Institute Genome Sequencing Center for Infectious Disease"/>
            <person name="Wu L."/>
            <person name="Ma J."/>
        </authorList>
    </citation>
    <scope>NUCLEOTIDE SEQUENCE [LARGE SCALE GENOMIC DNA]</scope>
    <source>
        <strain evidence="10">CGMCC 4.7329</strain>
    </source>
</reference>
<keyword evidence="10" id="KW-1185">Reference proteome</keyword>
<dbReference type="RefSeq" id="WP_189023427.1">
    <property type="nucleotide sequence ID" value="NZ_BMNE01000001.1"/>
</dbReference>
<keyword evidence="6 7" id="KW-0472">Membrane</keyword>
<evidence type="ECO:0000313" key="9">
    <source>
        <dbReference type="EMBL" id="GGN68443.1"/>
    </source>
</evidence>
<proteinExistence type="predicted"/>
<protein>
    <submittedName>
        <fullName evidence="9">MFS transporter</fullName>
    </submittedName>
</protein>
<dbReference type="PRINTS" id="PR01036">
    <property type="entry name" value="TCRTETB"/>
</dbReference>
<evidence type="ECO:0000313" key="10">
    <source>
        <dbReference type="Proteomes" id="UP000658127"/>
    </source>
</evidence>
<organism evidence="9 10">
    <name type="scientific">Nocardia rhizosphaerihabitans</name>
    <dbReference type="NCBI Taxonomy" id="1691570"/>
    <lineage>
        <taxon>Bacteria</taxon>
        <taxon>Bacillati</taxon>
        <taxon>Actinomycetota</taxon>
        <taxon>Actinomycetes</taxon>
        <taxon>Mycobacteriales</taxon>
        <taxon>Nocardiaceae</taxon>
        <taxon>Nocardia</taxon>
    </lineage>
</organism>